<keyword evidence="1" id="KW-0408">Iron</keyword>
<evidence type="ECO:0000256" key="4">
    <source>
        <dbReference type="ARBA" id="ARBA00022691"/>
    </source>
</evidence>
<dbReference type="eggNOG" id="COG2265">
    <property type="taxonomic scope" value="Bacteria"/>
</dbReference>
<dbReference type="STRING" id="195105.CN97_09540"/>
<comment type="caution">
    <text evidence="8">The sequence shown here is derived from an EMBL/GenBank/DDBJ whole genome shotgun (WGS) entry which is preliminary data.</text>
</comment>
<dbReference type="GO" id="GO:0051536">
    <property type="term" value="F:iron-sulfur cluster binding"/>
    <property type="evidence" value="ECO:0007669"/>
    <property type="project" value="UniProtKB-KW"/>
</dbReference>
<feature type="active site" evidence="7">
    <location>
        <position position="364"/>
    </location>
</feature>
<keyword evidence="1" id="KW-0004">4Fe-4S</keyword>
<dbReference type="CDD" id="cd02440">
    <property type="entry name" value="AdoMet_MTases"/>
    <property type="match status" value="1"/>
</dbReference>
<feature type="binding site" evidence="6">
    <location>
        <position position="243"/>
    </location>
    <ligand>
        <name>S-adenosyl-L-methionine</name>
        <dbReference type="ChEBI" id="CHEBI:59789"/>
    </ligand>
</feature>
<proteinExistence type="inferred from homology"/>
<sequence>MTLTVQRLGHHGDGIAVGADGPVFIPGALPGEEVAGDVVGDRLAQPRIVTPSPDRIRAPCPHYRACGGCALQHASDGFVAAWKTQVVEAALAAQGIAAELRPILTSPPRSRRRAALSGRRTKAGAMIGFHGRGSDQLVDTPGCLLLHPELMALRPALEEVTMAGASRKGELTLTLTRAIGGADLAVTGGKPLDAALRRDLAVIAGRHSIARLSWEGEVAVQAAEPFHRFGVALVSPPPGAFLQATAQGEAALLAAVREIVGNASRVGDLFCGSGTFALPLAERAEVLAVEGSAPAIRALERGWRGAEGLRKVTAEARDLFRRPLLGPELKRLDAVVIDPPRAGAEAQMREIAAAGVPRLAGVSCNPLTFARDARILTDAGYRLDWVQPVDQFRWSTHVELVASFHRA</sequence>
<dbReference type="GO" id="GO:0070475">
    <property type="term" value="P:rRNA base methylation"/>
    <property type="evidence" value="ECO:0007669"/>
    <property type="project" value="TreeGrafter"/>
</dbReference>
<evidence type="ECO:0000256" key="7">
    <source>
        <dbReference type="PROSITE-ProRule" id="PRU10015"/>
    </source>
</evidence>
<dbReference type="AlphaFoldDB" id="A0A086YAG5"/>
<dbReference type="Gene3D" id="2.40.50.1070">
    <property type="match status" value="1"/>
</dbReference>
<evidence type="ECO:0000256" key="6">
    <source>
        <dbReference type="PROSITE-ProRule" id="PRU01024"/>
    </source>
</evidence>
<dbReference type="InterPro" id="IPR010280">
    <property type="entry name" value="U5_MeTrfase_fam"/>
</dbReference>
<dbReference type="GO" id="GO:0070041">
    <property type="term" value="F:rRNA (uridine-C5-)-methyltransferase activity"/>
    <property type="evidence" value="ECO:0007669"/>
    <property type="project" value="TreeGrafter"/>
</dbReference>
<dbReference type="Gene3D" id="2.40.50.140">
    <property type="entry name" value="Nucleic acid-binding proteins"/>
    <property type="match status" value="1"/>
</dbReference>
<protein>
    <submittedName>
        <fullName evidence="8">RNA methyltransferase</fullName>
    </submittedName>
</protein>
<organism evidence="8 9">
    <name type="scientific">Haematobacter massiliensis</name>
    <dbReference type="NCBI Taxonomy" id="195105"/>
    <lineage>
        <taxon>Bacteria</taxon>
        <taxon>Pseudomonadati</taxon>
        <taxon>Pseudomonadota</taxon>
        <taxon>Alphaproteobacteria</taxon>
        <taxon>Rhodobacterales</taxon>
        <taxon>Paracoccaceae</taxon>
        <taxon>Haematobacter</taxon>
    </lineage>
</organism>
<dbReference type="PROSITE" id="PS51687">
    <property type="entry name" value="SAM_MT_RNA_M5U"/>
    <property type="match status" value="1"/>
</dbReference>
<evidence type="ECO:0000313" key="8">
    <source>
        <dbReference type="EMBL" id="KFI31265.1"/>
    </source>
</evidence>
<dbReference type="InterPro" id="IPR029063">
    <property type="entry name" value="SAM-dependent_MTases_sf"/>
</dbReference>
<evidence type="ECO:0000256" key="5">
    <source>
        <dbReference type="ARBA" id="ARBA00023014"/>
    </source>
</evidence>
<accession>A0A086YAG5</accession>
<feature type="binding site" evidence="6">
    <location>
        <position position="338"/>
    </location>
    <ligand>
        <name>S-adenosyl-L-methionine</name>
        <dbReference type="ChEBI" id="CHEBI:59789"/>
    </ligand>
</feature>
<keyword evidence="1" id="KW-0479">Metal-binding</keyword>
<keyword evidence="9" id="KW-1185">Reference proteome</keyword>
<feature type="binding site" evidence="6">
    <location>
        <position position="270"/>
    </location>
    <ligand>
        <name>S-adenosyl-L-methionine</name>
        <dbReference type="ChEBI" id="CHEBI:59789"/>
    </ligand>
</feature>
<dbReference type="SUPFAM" id="SSF53335">
    <property type="entry name" value="S-adenosyl-L-methionine-dependent methyltransferases"/>
    <property type="match status" value="1"/>
</dbReference>
<name>A0A086YAG5_9RHOB</name>
<dbReference type="InterPro" id="IPR012340">
    <property type="entry name" value="NA-bd_OB-fold"/>
</dbReference>
<gene>
    <name evidence="8" type="ORF">CN97_09540</name>
</gene>
<keyword evidence="2 6" id="KW-0489">Methyltransferase</keyword>
<keyword evidence="5" id="KW-0411">Iron-sulfur</keyword>
<feature type="active site" description="Nucleophile" evidence="6">
    <location>
        <position position="364"/>
    </location>
</feature>
<dbReference type="PROSITE" id="PS01230">
    <property type="entry name" value="TRMA_1"/>
    <property type="match status" value="1"/>
</dbReference>
<reference evidence="8 9" key="1">
    <citation type="submission" date="2014-03" db="EMBL/GenBank/DDBJ databases">
        <title>Genome of Haematobacter massiliensis CCUG 47968.</title>
        <authorList>
            <person name="Wang D."/>
            <person name="Wang G."/>
        </authorList>
    </citation>
    <scope>NUCLEOTIDE SEQUENCE [LARGE SCALE GENOMIC DNA]</scope>
    <source>
        <strain evidence="8 9">CCUG 47968</strain>
    </source>
</reference>
<keyword evidence="4 6" id="KW-0949">S-adenosyl-L-methionine</keyword>
<evidence type="ECO:0000256" key="3">
    <source>
        <dbReference type="ARBA" id="ARBA00022679"/>
    </source>
</evidence>
<dbReference type="InterPro" id="IPR030390">
    <property type="entry name" value="MeTrfase_TrmA_AS"/>
</dbReference>
<dbReference type="EMBL" id="JGYG01000002">
    <property type="protein sequence ID" value="KFI31265.1"/>
    <property type="molecule type" value="Genomic_DNA"/>
</dbReference>
<evidence type="ECO:0000256" key="1">
    <source>
        <dbReference type="ARBA" id="ARBA00022485"/>
    </source>
</evidence>
<comment type="similarity">
    <text evidence="6">Belongs to the class I-like SAM-binding methyltransferase superfamily. RNA M5U methyltransferase family.</text>
</comment>
<dbReference type="RefSeq" id="WP_035707609.1">
    <property type="nucleotide sequence ID" value="NZ_CAMIFG010000041.1"/>
</dbReference>
<dbReference type="Pfam" id="PF05958">
    <property type="entry name" value="tRNA_U5-meth_tr"/>
    <property type="match status" value="1"/>
</dbReference>
<dbReference type="PANTHER" id="PTHR11061:SF49">
    <property type="entry name" value="23S RRNA (URACIL(1939)-C(5))-METHYLTRANSFERASE RLMD"/>
    <property type="match status" value="1"/>
</dbReference>
<evidence type="ECO:0000313" key="9">
    <source>
        <dbReference type="Proteomes" id="UP000028826"/>
    </source>
</evidence>
<dbReference type="Gene3D" id="3.40.50.150">
    <property type="entry name" value="Vaccinia Virus protein VP39"/>
    <property type="match status" value="1"/>
</dbReference>
<dbReference type="SUPFAM" id="SSF50249">
    <property type="entry name" value="Nucleic acid-binding proteins"/>
    <property type="match status" value="1"/>
</dbReference>
<dbReference type="PANTHER" id="PTHR11061">
    <property type="entry name" value="RNA M5U METHYLTRANSFERASE"/>
    <property type="match status" value="1"/>
</dbReference>
<dbReference type="Proteomes" id="UP000028826">
    <property type="component" value="Unassembled WGS sequence"/>
</dbReference>
<feature type="binding site" evidence="6">
    <location>
        <position position="290"/>
    </location>
    <ligand>
        <name>S-adenosyl-L-methionine</name>
        <dbReference type="ChEBI" id="CHEBI:59789"/>
    </ligand>
</feature>
<evidence type="ECO:0000256" key="2">
    <source>
        <dbReference type="ARBA" id="ARBA00022603"/>
    </source>
</evidence>
<keyword evidence="3 6" id="KW-0808">Transferase</keyword>
<dbReference type="OrthoDB" id="9804590at2"/>